<proteinExistence type="predicted"/>
<dbReference type="EMBL" id="BEZZ01071294">
    <property type="protein sequence ID" value="GCC42066.1"/>
    <property type="molecule type" value="Genomic_DNA"/>
</dbReference>
<organism evidence="1 2">
    <name type="scientific">Chiloscyllium punctatum</name>
    <name type="common">Brownbanded bambooshark</name>
    <name type="synonym">Hemiscyllium punctatum</name>
    <dbReference type="NCBI Taxonomy" id="137246"/>
    <lineage>
        <taxon>Eukaryota</taxon>
        <taxon>Metazoa</taxon>
        <taxon>Chordata</taxon>
        <taxon>Craniata</taxon>
        <taxon>Vertebrata</taxon>
        <taxon>Chondrichthyes</taxon>
        <taxon>Elasmobranchii</taxon>
        <taxon>Galeomorphii</taxon>
        <taxon>Galeoidea</taxon>
        <taxon>Orectolobiformes</taxon>
        <taxon>Hemiscylliidae</taxon>
        <taxon>Chiloscyllium</taxon>
    </lineage>
</organism>
<accession>A0A401THH3</accession>
<evidence type="ECO:0000313" key="2">
    <source>
        <dbReference type="Proteomes" id="UP000287033"/>
    </source>
</evidence>
<comment type="caution">
    <text evidence="1">The sequence shown here is derived from an EMBL/GenBank/DDBJ whole genome shotgun (WGS) entry which is preliminary data.</text>
</comment>
<evidence type="ECO:0000313" key="1">
    <source>
        <dbReference type="EMBL" id="GCC42066.1"/>
    </source>
</evidence>
<keyword evidence="2" id="KW-1185">Reference proteome</keyword>
<sequence>MSPGSPRYYQQTGNERAVIKEEEKQKFLSNTGRKLQIELIVRRKQYPLEELNQRADQDHQNRLTLKQDAWLSDEQH</sequence>
<name>A0A401THH3_CHIPU</name>
<protein>
    <submittedName>
        <fullName evidence="1">Uncharacterized protein</fullName>
    </submittedName>
</protein>
<gene>
    <name evidence="1" type="ORF">chiPu_0026054</name>
</gene>
<dbReference type="AlphaFoldDB" id="A0A401THH3"/>
<dbReference type="Proteomes" id="UP000287033">
    <property type="component" value="Unassembled WGS sequence"/>
</dbReference>
<reference evidence="1 2" key="1">
    <citation type="journal article" date="2018" name="Nat. Ecol. Evol.">
        <title>Shark genomes provide insights into elasmobranch evolution and the origin of vertebrates.</title>
        <authorList>
            <person name="Hara Y"/>
            <person name="Yamaguchi K"/>
            <person name="Onimaru K"/>
            <person name="Kadota M"/>
            <person name="Koyanagi M"/>
            <person name="Keeley SD"/>
            <person name="Tatsumi K"/>
            <person name="Tanaka K"/>
            <person name="Motone F"/>
            <person name="Kageyama Y"/>
            <person name="Nozu R"/>
            <person name="Adachi N"/>
            <person name="Nishimura O"/>
            <person name="Nakagawa R"/>
            <person name="Tanegashima C"/>
            <person name="Kiyatake I"/>
            <person name="Matsumoto R"/>
            <person name="Murakumo K"/>
            <person name="Nishida K"/>
            <person name="Terakita A"/>
            <person name="Kuratani S"/>
            <person name="Sato K"/>
            <person name="Hyodo S Kuraku.S."/>
        </authorList>
    </citation>
    <scope>NUCLEOTIDE SEQUENCE [LARGE SCALE GENOMIC DNA]</scope>
</reference>